<feature type="region of interest" description="Disordered" evidence="3">
    <location>
        <begin position="586"/>
        <end position="605"/>
    </location>
</feature>
<feature type="domain" description="5'-Nucleotidase C-terminal" evidence="5">
    <location>
        <begin position="390"/>
        <end position="561"/>
    </location>
</feature>
<dbReference type="PANTHER" id="PTHR11575:SF24">
    <property type="entry name" value="5'-NUCLEOTIDASE"/>
    <property type="match status" value="1"/>
</dbReference>
<sequence>MLNLFSSIAALVALIGCASVNEQVSDRQPVKVKIIAINDLHGYLIRAENAEVNLVDPDASKGLTRVQVGGISYIASLVKKLKAENPNSIFVGVGDLIGGSPAISSFTQHEATINILGQLGMEVSVVGNHEFDKGKEELKRIQYGGCATGKEVGIETCVKNNQFQGAQFQYLAANVIDPQTQKTLFPSTYIKEFGSIRVGFIGVTLLETPKATRGANDLIFTDEVEVINSNATNLKGQGADAIVVLLHQGGGTTAQTLNDKRCPDITGPIVPIIQRLKNVDAVLSGHTHREYVCVEPKTGILFTQADYYGNVLTDMNFKIVPGKGVVSKSADNMPVITDQNKNVPRGYAILSKDPDVHVEVQRYNKLSEKKRSEVQGYTSVPMPLITIPGANSRNNMAEQDLGNVMADAFLSSAPKSIQADIALINPGGVRSGLRRSGAVTYDDIFAVAPFGNNLFYIDLTGAQLIRLLEQQWEKPNCDNKPLVIKNINLCGRLLQPSSTLTYTWDVRRGPGKASGKGDLILVDSVRIGPNKESLDLKKKYRIVTDSFLAEEGGDNFTVFKQGTGLQDIGVVDIESIVAYIKQYPRESPMPKPQKRVKCKGCPELE</sequence>
<keyword evidence="1" id="KW-0732">Signal</keyword>
<protein>
    <submittedName>
        <fullName evidence="6">Bifunctional metallophosphatase/5'-nucleotidase</fullName>
    </submittedName>
</protein>
<dbReference type="InterPro" id="IPR004843">
    <property type="entry name" value="Calcineurin-like_PHP"/>
</dbReference>
<dbReference type="Gene3D" id="3.90.780.10">
    <property type="entry name" value="5'-Nucleotidase, C-terminal domain"/>
    <property type="match status" value="1"/>
</dbReference>
<keyword evidence="2" id="KW-0547">Nucleotide-binding</keyword>
<proteinExistence type="inferred from homology"/>
<evidence type="ECO:0000256" key="1">
    <source>
        <dbReference type="ARBA" id="ARBA00022729"/>
    </source>
</evidence>
<dbReference type="InterPro" id="IPR029052">
    <property type="entry name" value="Metallo-depent_PP-like"/>
</dbReference>
<dbReference type="InterPro" id="IPR006179">
    <property type="entry name" value="5_nucleotidase/apyrase"/>
</dbReference>
<dbReference type="PANTHER" id="PTHR11575">
    <property type="entry name" value="5'-NUCLEOTIDASE-RELATED"/>
    <property type="match status" value="1"/>
</dbReference>
<keyword evidence="2" id="KW-0378">Hydrolase</keyword>
<evidence type="ECO:0000256" key="3">
    <source>
        <dbReference type="SAM" id="MobiDB-lite"/>
    </source>
</evidence>
<dbReference type="SUPFAM" id="SSF55816">
    <property type="entry name" value="5'-nucleotidase (syn. UDP-sugar hydrolase), C-terminal domain"/>
    <property type="match status" value="1"/>
</dbReference>
<dbReference type="Pfam" id="PF02872">
    <property type="entry name" value="5_nucleotid_C"/>
    <property type="match status" value="1"/>
</dbReference>
<comment type="similarity">
    <text evidence="2">Belongs to the 5'-nucleotidase family.</text>
</comment>
<organism evidence="6">
    <name type="scientific">Sheuella amnicola</name>
    <dbReference type="NCBI Taxonomy" id="2707330"/>
    <lineage>
        <taxon>Bacteria</taxon>
        <taxon>Pseudomonadati</taxon>
        <taxon>Pseudomonadota</taxon>
        <taxon>Betaproteobacteria</taxon>
        <taxon>Burkholderiales</taxon>
        <taxon>Alcaligenaceae</taxon>
        <taxon>Sheuella</taxon>
    </lineage>
</organism>
<dbReference type="AlphaFoldDB" id="A0A6B2QY01"/>
<dbReference type="EMBL" id="JAAGRN010000001">
    <property type="protein sequence ID" value="NDY81607.1"/>
    <property type="molecule type" value="Genomic_DNA"/>
</dbReference>
<evidence type="ECO:0000259" key="4">
    <source>
        <dbReference type="Pfam" id="PF00149"/>
    </source>
</evidence>
<dbReference type="GO" id="GO:0008768">
    <property type="term" value="F:UDP-sugar diphosphatase activity"/>
    <property type="evidence" value="ECO:0007669"/>
    <property type="project" value="TreeGrafter"/>
</dbReference>
<dbReference type="GO" id="GO:0008253">
    <property type="term" value="F:5'-nucleotidase activity"/>
    <property type="evidence" value="ECO:0007669"/>
    <property type="project" value="TreeGrafter"/>
</dbReference>
<dbReference type="GO" id="GO:0030288">
    <property type="term" value="C:outer membrane-bounded periplasmic space"/>
    <property type="evidence" value="ECO:0007669"/>
    <property type="project" value="TreeGrafter"/>
</dbReference>
<reference evidence="6" key="1">
    <citation type="submission" date="2020-02" db="EMBL/GenBank/DDBJ databases">
        <authorList>
            <person name="Chen W.-M."/>
        </authorList>
    </citation>
    <scope>NUCLEOTIDE SEQUENCE</scope>
    <source>
        <strain evidence="6">NBD-18</strain>
    </source>
</reference>
<comment type="caution">
    <text evidence="6">The sequence shown here is derived from an EMBL/GenBank/DDBJ whole genome shotgun (WGS) entry which is preliminary data.</text>
</comment>
<dbReference type="GO" id="GO:0000166">
    <property type="term" value="F:nucleotide binding"/>
    <property type="evidence" value="ECO:0007669"/>
    <property type="project" value="UniProtKB-KW"/>
</dbReference>
<dbReference type="GO" id="GO:0009166">
    <property type="term" value="P:nucleotide catabolic process"/>
    <property type="evidence" value="ECO:0007669"/>
    <property type="project" value="InterPro"/>
</dbReference>
<evidence type="ECO:0000313" key="6">
    <source>
        <dbReference type="EMBL" id="NDY81607.1"/>
    </source>
</evidence>
<accession>A0A6B2QY01</accession>
<dbReference type="PRINTS" id="PR01607">
    <property type="entry name" value="APYRASEFAMLY"/>
</dbReference>
<feature type="domain" description="Calcineurin-like phosphoesterase" evidence="4">
    <location>
        <begin position="33"/>
        <end position="289"/>
    </location>
</feature>
<dbReference type="SUPFAM" id="SSF56300">
    <property type="entry name" value="Metallo-dependent phosphatases"/>
    <property type="match status" value="1"/>
</dbReference>
<name>A0A6B2QY01_9BURK</name>
<dbReference type="RefSeq" id="WP_163650874.1">
    <property type="nucleotide sequence ID" value="NZ_JAAGRN010000001.1"/>
</dbReference>
<dbReference type="InterPro" id="IPR036907">
    <property type="entry name" value="5'-Nucleotdase_C_sf"/>
</dbReference>
<evidence type="ECO:0000259" key="5">
    <source>
        <dbReference type="Pfam" id="PF02872"/>
    </source>
</evidence>
<dbReference type="InterPro" id="IPR008334">
    <property type="entry name" value="5'-Nucleotdase_C"/>
</dbReference>
<dbReference type="Pfam" id="PF00149">
    <property type="entry name" value="Metallophos"/>
    <property type="match status" value="1"/>
</dbReference>
<gene>
    <name evidence="6" type="ORF">G3I67_00030</name>
</gene>
<evidence type="ECO:0000256" key="2">
    <source>
        <dbReference type="RuleBase" id="RU362119"/>
    </source>
</evidence>
<dbReference type="Gene3D" id="3.60.21.10">
    <property type="match status" value="1"/>
</dbReference>